<proteinExistence type="predicted"/>
<reference evidence="2" key="1">
    <citation type="submission" date="2015-07" db="EMBL/GenBank/DDBJ databases">
        <title>Transcriptome Assembly of Anthurium amnicola.</title>
        <authorList>
            <person name="Suzuki J."/>
        </authorList>
    </citation>
    <scope>NUCLEOTIDE SEQUENCE</scope>
</reference>
<organism evidence="2">
    <name type="scientific">Anthurium amnicola</name>
    <dbReference type="NCBI Taxonomy" id="1678845"/>
    <lineage>
        <taxon>Eukaryota</taxon>
        <taxon>Viridiplantae</taxon>
        <taxon>Streptophyta</taxon>
        <taxon>Embryophyta</taxon>
        <taxon>Tracheophyta</taxon>
        <taxon>Spermatophyta</taxon>
        <taxon>Magnoliopsida</taxon>
        <taxon>Liliopsida</taxon>
        <taxon>Araceae</taxon>
        <taxon>Pothoideae</taxon>
        <taxon>Potheae</taxon>
        <taxon>Anthurium</taxon>
    </lineage>
</organism>
<dbReference type="EMBL" id="GDJX01016737">
    <property type="protein sequence ID" value="JAT51199.1"/>
    <property type="molecule type" value="Transcribed_RNA"/>
</dbReference>
<feature type="region of interest" description="Disordered" evidence="1">
    <location>
        <begin position="1"/>
        <end position="20"/>
    </location>
</feature>
<dbReference type="AlphaFoldDB" id="A0A1D1Y992"/>
<sequence>PKARQLEFQSSSPLRQATAGDQRLRFSVGLPLRELPLTTTEAELLDSSPSQAAATDDLSAPLRTHPLVGATESIPLFLCCGRLSEEDPDSSSHRILLPRPVTSTGTLHPLAYRCSCLKLERKEKTRVPSLVCAFYPLKDISRRGRLPCFLHIFR</sequence>
<protein>
    <submittedName>
        <fullName evidence="2">Replicase polyprotein 1a</fullName>
    </submittedName>
</protein>
<feature type="non-terminal residue" evidence="2">
    <location>
        <position position="1"/>
    </location>
</feature>
<name>A0A1D1Y992_9ARAE</name>
<gene>
    <name evidence="2" type="primary">1a_15</name>
    <name evidence="2" type="ORF">g.83580</name>
</gene>
<evidence type="ECO:0000256" key="1">
    <source>
        <dbReference type="SAM" id="MobiDB-lite"/>
    </source>
</evidence>
<accession>A0A1D1Y992</accession>
<evidence type="ECO:0000313" key="2">
    <source>
        <dbReference type="EMBL" id="JAT51199.1"/>
    </source>
</evidence>